<dbReference type="InterPro" id="IPR005471">
    <property type="entry name" value="Tscrpt_reg_IclR_N"/>
</dbReference>
<proteinExistence type="predicted"/>
<evidence type="ECO:0000256" key="2">
    <source>
        <dbReference type="ARBA" id="ARBA00023125"/>
    </source>
</evidence>
<evidence type="ECO:0000259" key="4">
    <source>
        <dbReference type="PROSITE" id="PS51077"/>
    </source>
</evidence>
<accession>A0A927MMN9</accession>
<dbReference type="PANTHER" id="PTHR30136:SF34">
    <property type="entry name" value="TRANSCRIPTIONAL REGULATOR"/>
    <property type="match status" value="1"/>
</dbReference>
<dbReference type="NCBIfam" id="TIGR02431">
    <property type="entry name" value="pcaR_pcaU"/>
    <property type="match status" value="1"/>
</dbReference>
<dbReference type="InterPro" id="IPR012794">
    <property type="entry name" value="PcaR_PcaU"/>
</dbReference>
<dbReference type="Pfam" id="PF09339">
    <property type="entry name" value="HTH_IclR"/>
    <property type="match status" value="1"/>
</dbReference>
<protein>
    <submittedName>
        <fullName evidence="6">IclR family pca regulon transcriptional regulator</fullName>
    </submittedName>
</protein>
<dbReference type="GO" id="GO:0045893">
    <property type="term" value="P:positive regulation of DNA-templated transcription"/>
    <property type="evidence" value="ECO:0007669"/>
    <property type="project" value="InterPro"/>
</dbReference>
<organism evidence="6 7">
    <name type="scientific">Sporosarcina limicola</name>
    <dbReference type="NCBI Taxonomy" id="34101"/>
    <lineage>
        <taxon>Bacteria</taxon>
        <taxon>Bacillati</taxon>
        <taxon>Bacillota</taxon>
        <taxon>Bacilli</taxon>
        <taxon>Bacillales</taxon>
        <taxon>Caryophanaceae</taxon>
        <taxon>Sporosarcina</taxon>
    </lineage>
</organism>
<keyword evidence="7" id="KW-1185">Reference proteome</keyword>
<name>A0A927MMN9_9BACL</name>
<dbReference type="PROSITE" id="PS51078">
    <property type="entry name" value="ICLR_ED"/>
    <property type="match status" value="1"/>
</dbReference>
<reference evidence="6" key="1">
    <citation type="submission" date="2020-10" db="EMBL/GenBank/DDBJ databases">
        <title>Genomic Encyclopedia of Type Strains, Phase IV (KMG-IV): sequencing the most valuable type-strain genomes for metagenomic binning, comparative biology and taxonomic classification.</title>
        <authorList>
            <person name="Goeker M."/>
        </authorList>
    </citation>
    <scope>NUCLEOTIDE SEQUENCE</scope>
    <source>
        <strain evidence="6">DSM 13886</strain>
    </source>
</reference>
<dbReference type="InterPro" id="IPR050707">
    <property type="entry name" value="HTH_MetabolicPath_Reg"/>
</dbReference>
<dbReference type="InterPro" id="IPR036390">
    <property type="entry name" value="WH_DNA-bd_sf"/>
</dbReference>
<dbReference type="Pfam" id="PF01614">
    <property type="entry name" value="IclR_C"/>
    <property type="match status" value="1"/>
</dbReference>
<dbReference type="GO" id="GO:0046278">
    <property type="term" value="P:3,4-dihydroxybenzoate metabolic process"/>
    <property type="evidence" value="ECO:0007669"/>
    <property type="project" value="InterPro"/>
</dbReference>
<feature type="domain" description="IclR-ED" evidence="5">
    <location>
        <begin position="75"/>
        <end position="259"/>
    </location>
</feature>
<dbReference type="SMART" id="SM00346">
    <property type="entry name" value="HTH_ICLR"/>
    <property type="match status" value="1"/>
</dbReference>
<comment type="caution">
    <text evidence="6">The sequence shown here is derived from an EMBL/GenBank/DDBJ whole genome shotgun (WGS) entry which is preliminary data.</text>
</comment>
<gene>
    <name evidence="6" type="ORF">H4683_001379</name>
</gene>
<dbReference type="SUPFAM" id="SSF55781">
    <property type="entry name" value="GAF domain-like"/>
    <property type="match status" value="1"/>
</dbReference>
<dbReference type="InterPro" id="IPR014757">
    <property type="entry name" value="Tscrpt_reg_IclR_C"/>
</dbReference>
<dbReference type="GO" id="GO:0003677">
    <property type="term" value="F:DNA binding"/>
    <property type="evidence" value="ECO:0007669"/>
    <property type="project" value="UniProtKB-KW"/>
</dbReference>
<evidence type="ECO:0000256" key="1">
    <source>
        <dbReference type="ARBA" id="ARBA00023015"/>
    </source>
</evidence>
<keyword evidence="2" id="KW-0238">DNA-binding</keyword>
<feature type="domain" description="HTH iclR-type" evidence="4">
    <location>
        <begin position="14"/>
        <end position="74"/>
    </location>
</feature>
<dbReference type="InterPro" id="IPR029016">
    <property type="entry name" value="GAF-like_dom_sf"/>
</dbReference>
<keyword evidence="3" id="KW-0804">Transcription</keyword>
<dbReference type="Gene3D" id="1.10.10.10">
    <property type="entry name" value="Winged helix-like DNA-binding domain superfamily/Winged helix DNA-binding domain"/>
    <property type="match status" value="1"/>
</dbReference>
<dbReference type="Gene3D" id="3.30.450.40">
    <property type="match status" value="1"/>
</dbReference>
<dbReference type="PROSITE" id="PS51077">
    <property type="entry name" value="HTH_ICLR"/>
    <property type="match status" value="1"/>
</dbReference>
<evidence type="ECO:0000256" key="3">
    <source>
        <dbReference type="ARBA" id="ARBA00023163"/>
    </source>
</evidence>
<dbReference type="GO" id="GO:0003700">
    <property type="term" value="F:DNA-binding transcription factor activity"/>
    <property type="evidence" value="ECO:0007669"/>
    <property type="project" value="TreeGrafter"/>
</dbReference>
<keyword evidence="1" id="KW-0805">Transcription regulation</keyword>
<sequence length="266" mass="29618">MENSNNSIKNVDFIQSLERGLSVIQAFSQEYPNLTVSEAATITHLSRPAVRRILLTLESLGYVKSINGRFSLTARVLSLGYAYISSKKIWEGAHHHMKSLVEKTDESTSISVLDGTEIIYVARIPTKRIMTISLDVGSRLPAYATSMGQVLLAHLPPSELEDYLHKVNLNYLTEKTIIDKSDLLEQLNEIRAKGWGFIEQQLEEGLSSIAAPIKNAEGKVIAAINISTHAGRFNNDTIYNSFLPLLLQTAEQISHELSKSHHVSYL</sequence>
<dbReference type="PANTHER" id="PTHR30136">
    <property type="entry name" value="HELIX-TURN-HELIX TRANSCRIPTIONAL REGULATOR, ICLR FAMILY"/>
    <property type="match status" value="1"/>
</dbReference>
<dbReference type="EMBL" id="JADBEL010000005">
    <property type="protein sequence ID" value="MBE1554304.1"/>
    <property type="molecule type" value="Genomic_DNA"/>
</dbReference>
<evidence type="ECO:0000313" key="6">
    <source>
        <dbReference type="EMBL" id="MBE1554304.1"/>
    </source>
</evidence>
<evidence type="ECO:0000313" key="7">
    <source>
        <dbReference type="Proteomes" id="UP000658225"/>
    </source>
</evidence>
<dbReference type="Proteomes" id="UP000658225">
    <property type="component" value="Unassembled WGS sequence"/>
</dbReference>
<dbReference type="SUPFAM" id="SSF46785">
    <property type="entry name" value="Winged helix' DNA-binding domain"/>
    <property type="match status" value="1"/>
</dbReference>
<dbReference type="RefSeq" id="WP_192598089.1">
    <property type="nucleotide sequence ID" value="NZ_JADBEL010000005.1"/>
</dbReference>
<dbReference type="AlphaFoldDB" id="A0A927MMN9"/>
<dbReference type="GO" id="GO:0045892">
    <property type="term" value="P:negative regulation of DNA-templated transcription"/>
    <property type="evidence" value="ECO:0007669"/>
    <property type="project" value="UniProtKB-ARBA"/>
</dbReference>
<evidence type="ECO:0000259" key="5">
    <source>
        <dbReference type="PROSITE" id="PS51078"/>
    </source>
</evidence>
<dbReference type="InterPro" id="IPR036388">
    <property type="entry name" value="WH-like_DNA-bd_sf"/>
</dbReference>